<evidence type="ECO:0000313" key="2">
    <source>
        <dbReference type="Proteomes" id="UP000635983"/>
    </source>
</evidence>
<keyword evidence="2" id="KW-1185">Reference proteome</keyword>
<dbReference type="RefSeq" id="WP_188981962.1">
    <property type="nucleotide sequence ID" value="NZ_BMPO01000002.1"/>
</dbReference>
<dbReference type="EMBL" id="BMPO01000002">
    <property type="protein sequence ID" value="GGJ85196.1"/>
    <property type="molecule type" value="Genomic_DNA"/>
</dbReference>
<reference evidence="1" key="2">
    <citation type="submission" date="2020-09" db="EMBL/GenBank/DDBJ databases">
        <authorList>
            <person name="Sun Q."/>
            <person name="Ohkuma M."/>
        </authorList>
    </citation>
    <scope>NUCLEOTIDE SEQUENCE</scope>
    <source>
        <strain evidence="1">JCM 30078</strain>
    </source>
</reference>
<organism evidence="1 2">
    <name type="scientific">Pseudomonas matsuisoli</name>
    <dbReference type="NCBI Taxonomy" id="1515666"/>
    <lineage>
        <taxon>Bacteria</taxon>
        <taxon>Pseudomonadati</taxon>
        <taxon>Pseudomonadota</taxon>
        <taxon>Gammaproteobacteria</taxon>
        <taxon>Pseudomonadales</taxon>
        <taxon>Pseudomonadaceae</taxon>
        <taxon>Pseudomonas</taxon>
    </lineage>
</organism>
<name>A0A917PNC2_9PSED</name>
<reference evidence="1" key="1">
    <citation type="journal article" date="2014" name="Int. J. Syst. Evol. Microbiol.">
        <title>Complete genome sequence of Corynebacterium casei LMG S-19264T (=DSM 44701T), isolated from a smear-ripened cheese.</title>
        <authorList>
            <consortium name="US DOE Joint Genome Institute (JGI-PGF)"/>
            <person name="Walter F."/>
            <person name="Albersmeier A."/>
            <person name="Kalinowski J."/>
            <person name="Ruckert C."/>
        </authorList>
    </citation>
    <scope>NUCLEOTIDE SEQUENCE</scope>
    <source>
        <strain evidence="1">JCM 30078</strain>
    </source>
</reference>
<evidence type="ECO:0000313" key="1">
    <source>
        <dbReference type="EMBL" id="GGJ85196.1"/>
    </source>
</evidence>
<dbReference type="Proteomes" id="UP000635983">
    <property type="component" value="Unassembled WGS sequence"/>
</dbReference>
<gene>
    <name evidence="1" type="ORF">GCM10009304_09020</name>
</gene>
<evidence type="ECO:0008006" key="3">
    <source>
        <dbReference type="Google" id="ProtNLM"/>
    </source>
</evidence>
<comment type="caution">
    <text evidence="1">The sequence shown here is derived from an EMBL/GenBank/DDBJ whole genome shotgun (WGS) entry which is preliminary data.</text>
</comment>
<sequence>MEKFLKTSNEAMLASAYVFDHARSAEKMTDPNCCGEENSAWQEGPFLSSPANERQIARSHPYCLRTSKEMAMTAYIVLGESPEKSENGGVHMPLPPKDRNQSRVEPVIAKLAIIEQFEIFKEFLESFDGPYNKKKRKEWEEKVGENVLSRVRSLTDRRNELTHDSPKILPTMKEAVECFYELRSLAEILWIEANNRLQRTAVSDVRRTQL</sequence>
<accession>A0A917PNC2</accession>
<protein>
    <recommendedName>
        <fullName evidence="3">RiboL-PSP-HEPN domain-containing protein</fullName>
    </recommendedName>
</protein>
<dbReference type="AlphaFoldDB" id="A0A917PNC2"/>
<proteinExistence type="predicted"/>